<dbReference type="EMBL" id="BKAG01000011">
    <property type="protein sequence ID" value="GEP42681.1"/>
    <property type="molecule type" value="Genomic_DNA"/>
</dbReference>
<organism evidence="2 3">
    <name type="scientific">Brevifollis gellanilyticus</name>
    <dbReference type="NCBI Taxonomy" id="748831"/>
    <lineage>
        <taxon>Bacteria</taxon>
        <taxon>Pseudomonadati</taxon>
        <taxon>Verrucomicrobiota</taxon>
        <taxon>Verrucomicrobiia</taxon>
        <taxon>Verrucomicrobiales</taxon>
        <taxon>Verrucomicrobiaceae</taxon>
    </lineage>
</organism>
<protein>
    <submittedName>
        <fullName evidence="2">Uncharacterized protein</fullName>
    </submittedName>
</protein>
<evidence type="ECO:0000256" key="1">
    <source>
        <dbReference type="SAM" id="MobiDB-lite"/>
    </source>
</evidence>
<accession>A0A512M8I9</accession>
<evidence type="ECO:0000313" key="3">
    <source>
        <dbReference type="Proteomes" id="UP000321577"/>
    </source>
</evidence>
<gene>
    <name evidence="2" type="ORF">BGE01nite_19720</name>
</gene>
<proteinExistence type="predicted"/>
<feature type="compositionally biased region" description="Basic and acidic residues" evidence="1">
    <location>
        <begin position="36"/>
        <end position="54"/>
    </location>
</feature>
<reference evidence="2 3" key="1">
    <citation type="submission" date="2019-07" db="EMBL/GenBank/DDBJ databases">
        <title>Whole genome shotgun sequence of Brevifollis gellanilyticus NBRC 108608.</title>
        <authorList>
            <person name="Hosoyama A."/>
            <person name="Uohara A."/>
            <person name="Ohji S."/>
            <person name="Ichikawa N."/>
        </authorList>
    </citation>
    <scope>NUCLEOTIDE SEQUENCE [LARGE SCALE GENOMIC DNA]</scope>
    <source>
        <strain evidence="2 3">NBRC 108608</strain>
    </source>
</reference>
<feature type="region of interest" description="Disordered" evidence="1">
    <location>
        <begin position="26"/>
        <end position="63"/>
    </location>
</feature>
<comment type="caution">
    <text evidence="2">The sequence shown here is derived from an EMBL/GenBank/DDBJ whole genome shotgun (WGS) entry which is preliminary data.</text>
</comment>
<sequence>MLQVSGAQFAFTQPSRLFGWNIGTKGFSAPHAPRTTTRERQAAARKNGDEDMVGKGKWTQTRPEETSMQMVFPFALWSAAAYFRARFHTSPLHDPLCSSFSAAIVELSCSP</sequence>
<keyword evidence="3" id="KW-1185">Reference proteome</keyword>
<name>A0A512M8I9_9BACT</name>
<evidence type="ECO:0000313" key="2">
    <source>
        <dbReference type="EMBL" id="GEP42681.1"/>
    </source>
</evidence>
<dbReference type="Proteomes" id="UP000321577">
    <property type="component" value="Unassembled WGS sequence"/>
</dbReference>
<dbReference type="AlphaFoldDB" id="A0A512M8I9"/>